<keyword evidence="7 9" id="KW-0472">Membrane</keyword>
<keyword evidence="12" id="KW-1185">Reference proteome</keyword>
<name>A0ABU9LNK7_9BACL</name>
<comment type="similarity">
    <text evidence="2">Belongs to the CPA3 antiporters (TC 2.A.63) subunit D family.</text>
</comment>
<keyword evidence="6 9" id="KW-1133">Transmembrane helix</keyword>
<proteinExistence type="inferred from homology"/>
<dbReference type="PANTHER" id="PTHR42703">
    <property type="entry name" value="NADH DEHYDROGENASE"/>
    <property type="match status" value="1"/>
</dbReference>
<feature type="transmembrane region" description="Helical" evidence="9">
    <location>
        <begin position="204"/>
        <end position="228"/>
    </location>
</feature>
<sequence>MNNLVVMPMLIPLCVAVILIFFRTYIKLQKIGVLFAMLLLIVTNIFLLVTVKEQGIQTLYFGGWEAPFGITFVADSFAMLLVLTASIVALCCFLYAFSTLTEDYAKNFAYPLMLFMIAGVNGSFLTGDLFNLFVCFEVMLLASYVLITLGGGKERLRESLKYVIINIFASWLFLVGLAMIYGTLGTLNMAHLAERVHQIHQGPVLTTVALIFLIVFALKAGLFLFYWLPGSYRVPETAIAALFGALLTKVGIYALFRTFTLIFTVQENITHTLIGILACATIILGSFGAIGYRDLRQIVGYNVVIGVGFVLLGLYANQTEALEGAIYYFMHDFIVKALLFLMIGTMIYITGRIRFDEIKGLIHHFPLFGWLFFLMMLSLAGIPPFSGFIGKMLLGIGLVDEGMYITLLLGFLSSIVVLYSLLRVFLKSIFGESMASHQMKKRIPFSMMLAMMLLMICTIGLGVGAEVAAPFVKDAAHVLTNPSVYIQAVLYPEGG</sequence>
<evidence type="ECO:0000256" key="5">
    <source>
        <dbReference type="ARBA" id="ARBA00022692"/>
    </source>
</evidence>
<comment type="subcellular location">
    <subcellularLocation>
        <location evidence="1">Cell membrane</location>
        <topology evidence="1">Multi-pass membrane protein</topology>
    </subcellularLocation>
    <subcellularLocation>
        <location evidence="8">Membrane</location>
        <topology evidence="8">Multi-pass membrane protein</topology>
    </subcellularLocation>
</comment>
<feature type="transmembrane region" description="Helical" evidence="9">
    <location>
        <begin position="328"/>
        <end position="349"/>
    </location>
</feature>
<protein>
    <submittedName>
        <fullName evidence="11">Na+/H+ antiporter subunit D</fullName>
    </submittedName>
</protein>
<evidence type="ECO:0000256" key="9">
    <source>
        <dbReference type="SAM" id="Phobius"/>
    </source>
</evidence>
<evidence type="ECO:0000313" key="12">
    <source>
        <dbReference type="Proteomes" id="UP001398420"/>
    </source>
</evidence>
<feature type="transmembrane region" description="Helical" evidence="9">
    <location>
        <begin position="71"/>
        <end position="96"/>
    </location>
</feature>
<evidence type="ECO:0000259" key="10">
    <source>
        <dbReference type="Pfam" id="PF00361"/>
    </source>
</evidence>
<dbReference type="NCBIfam" id="NF005818">
    <property type="entry name" value="PRK07691.1"/>
    <property type="match status" value="1"/>
</dbReference>
<evidence type="ECO:0000256" key="4">
    <source>
        <dbReference type="ARBA" id="ARBA00022475"/>
    </source>
</evidence>
<evidence type="ECO:0000256" key="6">
    <source>
        <dbReference type="ARBA" id="ARBA00022989"/>
    </source>
</evidence>
<dbReference type="EMBL" id="JBCEWA010000015">
    <property type="protein sequence ID" value="MEL5989565.1"/>
    <property type="molecule type" value="Genomic_DNA"/>
</dbReference>
<organism evidence="11 12">
    <name type="scientific">Kurthia gibsonii</name>
    <dbReference type="NCBI Taxonomy" id="33946"/>
    <lineage>
        <taxon>Bacteria</taxon>
        <taxon>Bacillati</taxon>
        <taxon>Bacillota</taxon>
        <taxon>Bacilli</taxon>
        <taxon>Bacillales</taxon>
        <taxon>Caryophanaceae</taxon>
        <taxon>Kurthia</taxon>
    </lineage>
</organism>
<dbReference type="PANTHER" id="PTHR42703:SF1">
    <property type="entry name" value="NA(+)_H(+) ANTIPORTER SUBUNIT D1"/>
    <property type="match status" value="1"/>
</dbReference>
<dbReference type="NCBIfam" id="NF009306">
    <property type="entry name" value="PRK12663.1"/>
    <property type="match status" value="1"/>
</dbReference>
<comment type="caution">
    <text evidence="11">The sequence shown here is derived from an EMBL/GenBank/DDBJ whole genome shotgun (WGS) entry which is preliminary data.</text>
</comment>
<feature type="transmembrane region" description="Helical" evidence="9">
    <location>
        <begin position="443"/>
        <end position="463"/>
    </location>
</feature>
<feature type="transmembrane region" description="Helical" evidence="9">
    <location>
        <begin position="33"/>
        <end position="51"/>
    </location>
</feature>
<dbReference type="InterPro" id="IPR001750">
    <property type="entry name" value="ND/Mrp_TM"/>
</dbReference>
<feature type="transmembrane region" description="Helical" evidence="9">
    <location>
        <begin position="269"/>
        <end position="292"/>
    </location>
</feature>
<feature type="transmembrane region" description="Helical" evidence="9">
    <location>
        <begin position="299"/>
        <end position="316"/>
    </location>
</feature>
<evidence type="ECO:0000256" key="1">
    <source>
        <dbReference type="ARBA" id="ARBA00004651"/>
    </source>
</evidence>
<reference evidence="11 12" key="1">
    <citation type="submission" date="2024-04" db="EMBL/GenBank/DDBJ databases">
        <authorList>
            <person name="Wu Y.S."/>
            <person name="Zhang L."/>
        </authorList>
    </citation>
    <scope>NUCLEOTIDE SEQUENCE [LARGE SCALE GENOMIC DNA]</scope>
    <source>
        <strain evidence="11 12">KG-01</strain>
    </source>
</reference>
<keyword evidence="5 8" id="KW-0812">Transmembrane</keyword>
<dbReference type="InterPro" id="IPR050586">
    <property type="entry name" value="CPA3_Na-H_Antiporter_D"/>
</dbReference>
<evidence type="ECO:0000256" key="7">
    <source>
        <dbReference type="ARBA" id="ARBA00023136"/>
    </source>
</evidence>
<accession>A0ABU9LNK7</accession>
<dbReference type="InterPro" id="IPR003918">
    <property type="entry name" value="NADH_UbQ_OxRdtase"/>
</dbReference>
<keyword evidence="4" id="KW-1003">Cell membrane</keyword>
<keyword evidence="3" id="KW-0813">Transport</keyword>
<dbReference type="Proteomes" id="UP001398420">
    <property type="component" value="Unassembled WGS sequence"/>
</dbReference>
<feature type="transmembrane region" description="Helical" evidence="9">
    <location>
        <begin position="361"/>
        <end position="382"/>
    </location>
</feature>
<evidence type="ECO:0000313" key="11">
    <source>
        <dbReference type="EMBL" id="MEL5989565.1"/>
    </source>
</evidence>
<feature type="transmembrane region" description="Helical" evidence="9">
    <location>
        <begin position="130"/>
        <end position="150"/>
    </location>
</feature>
<feature type="transmembrane region" description="Helical" evidence="9">
    <location>
        <begin position="240"/>
        <end position="263"/>
    </location>
</feature>
<dbReference type="PRINTS" id="PR01437">
    <property type="entry name" value="NUOXDRDTASE4"/>
</dbReference>
<evidence type="ECO:0000256" key="8">
    <source>
        <dbReference type="RuleBase" id="RU000320"/>
    </source>
</evidence>
<feature type="transmembrane region" description="Helical" evidence="9">
    <location>
        <begin position="6"/>
        <end position="26"/>
    </location>
</feature>
<keyword evidence="3" id="KW-0050">Antiport</keyword>
<feature type="transmembrane region" description="Helical" evidence="9">
    <location>
        <begin position="108"/>
        <end position="124"/>
    </location>
</feature>
<evidence type="ECO:0000256" key="2">
    <source>
        <dbReference type="ARBA" id="ARBA00005346"/>
    </source>
</evidence>
<feature type="domain" description="NADH:quinone oxidoreductase/Mrp antiporter transmembrane" evidence="10">
    <location>
        <begin position="127"/>
        <end position="414"/>
    </location>
</feature>
<feature type="transmembrane region" description="Helical" evidence="9">
    <location>
        <begin position="402"/>
        <end position="422"/>
    </location>
</feature>
<gene>
    <name evidence="11" type="ORF">AAF454_14245</name>
</gene>
<evidence type="ECO:0000256" key="3">
    <source>
        <dbReference type="ARBA" id="ARBA00022449"/>
    </source>
</evidence>
<dbReference type="RefSeq" id="WP_121176563.1">
    <property type="nucleotide sequence ID" value="NZ_JBCEWA010000015.1"/>
</dbReference>
<feature type="transmembrane region" description="Helical" evidence="9">
    <location>
        <begin position="162"/>
        <end position="184"/>
    </location>
</feature>
<dbReference type="Pfam" id="PF00361">
    <property type="entry name" value="Proton_antipo_M"/>
    <property type="match status" value="1"/>
</dbReference>